<name>A0A2M7W3P6_9BACT</name>
<dbReference type="Pfam" id="PF10066">
    <property type="entry name" value="DUF2304"/>
    <property type="match status" value="1"/>
</dbReference>
<sequence>MITFAQAFTAFFAALVVTKSYADLKRGRENIVMFLFWVCSWAVIVFVAMYPAVVDLIFIKLSGGTNNNIATALAMGLTFVFFIIYRLYIKADRVEKTLHKLVSELAIKEQEEE</sequence>
<feature type="transmembrane region" description="Helical" evidence="1">
    <location>
        <begin position="70"/>
        <end position="89"/>
    </location>
</feature>
<proteinExistence type="predicted"/>
<accession>A0A2M7W3P6</accession>
<evidence type="ECO:0000313" key="2">
    <source>
        <dbReference type="EMBL" id="PJA20191.1"/>
    </source>
</evidence>
<keyword evidence="1" id="KW-0812">Transmembrane</keyword>
<feature type="transmembrane region" description="Helical" evidence="1">
    <location>
        <begin position="32"/>
        <end position="58"/>
    </location>
</feature>
<protein>
    <recommendedName>
        <fullName evidence="4">DUF2304 domain-containing protein</fullName>
    </recommendedName>
</protein>
<keyword evidence="1" id="KW-0472">Membrane</keyword>
<dbReference type="EMBL" id="PFQF01000034">
    <property type="protein sequence ID" value="PJA20191.1"/>
    <property type="molecule type" value="Genomic_DNA"/>
</dbReference>
<dbReference type="InterPro" id="IPR019277">
    <property type="entry name" value="DUF2304"/>
</dbReference>
<dbReference type="Proteomes" id="UP000230137">
    <property type="component" value="Unassembled WGS sequence"/>
</dbReference>
<evidence type="ECO:0008006" key="4">
    <source>
        <dbReference type="Google" id="ProtNLM"/>
    </source>
</evidence>
<evidence type="ECO:0000256" key="1">
    <source>
        <dbReference type="SAM" id="Phobius"/>
    </source>
</evidence>
<organism evidence="2 3">
    <name type="scientific">Candidatus Berkelbacteria bacterium CG_4_10_14_0_2_um_filter_35_9_33_12</name>
    <dbReference type="NCBI Taxonomy" id="1974499"/>
    <lineage>
        <taxon>Bacteria</taxon>
        <taxon>Candidatus Berkelbacteria</taxon>
    </lineage>
</organism>
<gene>
    <name evidence="2" type="ORF">COX60_02430</name>
</gene>
<evidence type="ECO:0000313" key="3">
    <source>
        <dbReference type="Proteomes" id="UP000230137"/>
    </source>
</evidence>
<keyword evidence="1" id="KW-1133">Transmembrane helix</keyword>
<comment type="caution">
    <text evidence="2">The sequence shown here is derived from an EMBL/GenBank/DDBJ whole genome shotgun (WGS) entry which is preliminary data.</text>
</comment>
<dbReference type="AlphaFoldDB" id="A0A2M7W3P6"/>
<reference evidence="3" key="1">
    <citation type="submission" date="2017-09" db="EMBL/GenBank/DDBJ databases">
        <title>Depth-based differentiation of microbial function through sediment-hosted aquifers and enrichment of novel symbionts in the deep terrestrial subsurface.</title>
        <authorList>
            <person name="Probst A.J."/>
            <person name="Ladd B."/>
            <person name="Jarett J.K."/>
            <person name="Geller-Mcgrath D.E."/>
            <person name="Sieber C.M.K."/>
            <person name="Emerson J.B."/>
            <person name="Anantharaman K."/>
            <person name="Thomas B.C."/>
            <person name="Malmstrom R."/>
            <person name="Stieglmeier M."/>
            <person name="Klingl A."/>
            <person name="Woyke T."/>
            <person name="Ryan C.M."/>
            <person name="Banfield J.F."/>
        </authorList>
    </citation>
    <scope>NUCLEOTIDE SEQUENCE [LARGE SCALE GENOMIC DNA]</scope>
</reference>